<organism evidence="3 4">
    <name type="scientific">Candidatus Magasanikbacteria bacterium GW2011_GWA2_37_8</name>
    <dbReference type="NCBI Taxonomy" id="1619036"/>
    <lineage>
        <taxon>Bacteria</taxon>
        <taxon>Candidatus Magasanikiibacteriota</taxon>
    </lineage>
</organism>
<dbReference type="AlphaFoldDB" id="A0A0G0HLM2"/>
<keyword evidence="1" id="KW-0812">Transmembrane</keyword>
<dbReference type="Pfam" id="PF00689">
    <property type="entry name" value="Cation_ATPase_C"/>
    <property type="match status" value="1"/>
</dbReference>
<feature type="transmembrane region" description="Helical" evidence="1">
    <location>
        <begin position="30"/>
        <end position="45"/>
    </location>
</feature>
<gene>
    <name evidence="3" type="ORF">US58_C0032G0004</name>
</gene>
<dbReference type="Proteomes" id="UP000034333">
    <property type="component" value="Unassembled WGS sequence"/>
</dbReference>
<evidence type="ECO:0000313" key="4">
    <source>
        <dbReference type="Proteomes" id="UP000034333"/>
    </source>
</evidence>
<keyword evidence="1" id="KW-0472">Membrane</keyword>
<dbReference type="Gene3D" id="1.20.1110.10">
    <property type="entry name" value="Calcium-transporting ATPase, transmembrane domain"/>
    <property type="match status" value="1"/>
</dbReference>
<keyword evidence="1" id="KW-1133">Transmembrane helix</keyword>
<evidence type="ECO:0000256" key="1">
    <source>
        <dbReference type="SAM" id="Phobius"/>
    </source>
</evidence>
<dbReference type="InterPro" id="IPR006068">
    <property type="entry name" value="ATPase_P-typ_cation-transptr_C"/>
</dbReference>
<protein>
    <recommendedName>
        <fullName evidence="2">Cation-transporting P-type ATPase C-terminal domain-containing protein</fullName>
    </recommendedName>
</protein>
<proteinExistence type="predicted"/>
<name>A0A0G0HLM2_9BACT</name>
<dbReference type="InterPro" id="IPR023298">
    <property type="entry name" value="ATPase_P-typ_TM_dom_sf"/>
</dbReference>
<evidence type="ECO:0000259" key="2">
    <source>
        <dbReference type="Pfam" id="PF00689"/>
    </source>
</evidence>
<comment type="caution">
    <text evidence="3">The sequence shown here is derived from an EMBL/GenBank/DDBJ whole genome shotgun (WGS) entry which is preliminary data.</text>
</comment>
<accession>A0A0G0HLM2</accession>
<dbReference type="EMBL" id="LBTN01000032">
    <property type="protein sequence ID" value="KKQ39465.1"/>
    <property type="molecule type" value="Genomic_DNA"/>
</dbReference>
<feature type="transmembrane region" description="Helical" evidence="1">
    <location>
        <begin position="89"/>
        <end position="110"/>
    </location>
</feature>
<feature type="domain" description="Cation-transporting P-type ATPase C-terminal" evidence="2">
    <location>
        <begin position="2"/>
        <end position="106"/>
    </location>
</feature>
<dbReference type="STRING" id="1619036.US58_C0032G0004"/>
<evidence type="ECO:0000313" key="3">
    <source>
        <dbReference type="EMBL" id="KKQ39465.1"/>
    </source>
</evidence>
<reference evidence="3 4" key="1">
    <citation type="journal article" date="2015" name="Nature">
        <title>rRNA introns, odd ribosomes, and small enigmatic genomes across a large radiation of phyla.</title>
        <authorList>
            <person name="Brown C.T."/>
            <person name="Hug L.A."/>
            <person name="Thomas B.C."/>
            <person name="Sharon I."/>
            <person name="Castelle C.J."/>
            <person name="Singh A."/>
            <person name="Wilkins M.J."/>
            <person name="Williams K.H."/>
            <person name="Banfield J.F."/>
        </authorList>
    </citation>
    <scope>NUCLEOTIDE SEQUENCE [LARGE SCALE GENOMIC DNA]</scope>
</reference>
<feature type="transmembrane region" description="Helical" evidence="1">
    <location>
        <begin position="57"/>
        <end position="77"/>
    </location>
</feature>
<sequence>MQGTTILIVSAALYLHFAYQHNATELARTMAFGSLVVSQTFLILFTREWEQVKSNHLLLSISTITLLALTLIISLSPLRQVFHLTTLNWQQIGGMVLIPIATMFVIGKIVNRK</sequence>
<dbReference type="SUPFAM" id="SSF81665">
    <property type="entry name" value="Calcium ATPase, transmembrane domain M"/>
    <property type="match status" value="1"/>
</dbReference>